<gene>
    <name evidence="10" type="ORF">ATEIFO6365_0015007000</name>
</gene>
<comment type="pathway">
    <text evidence="1">Phospholipid metabolism; phosphatidylcholine biosynthesis.</text>
</comment>
<dbReference type="Pfam" id="PF13649">
    <property type="entry name" value="Methyltransf_25"/>
    <property type="match status" value="1"/>
</dbReference>
<dbReference type="VEuPathDB" id="FungiDB:ATEG_10031"/>
<protein>
    <recommendedName>
        <fullName evidence="5">phosphoethanolamine N-methyltransferase</fullName>
        <ecNumber evidence="5">2.1.1.103</ecNumber>
    </recommendedName>
</protein>
<dbReference type="GO" id="GO:0032259">
    <property type="term" value="P:methylation"/>
    <property type="evidence" value="ECO:0007669"/>
    <property type="project" value="UniProtKB-KW"/>
</dbReference>
<reference evidence="10 11" key="1">
    <citation type="submission" date="2020-01" db="EMBL/GenBank/DDBJ databases">
        <title>Aspergillus terreus IFO 6365 whole genome shotgun sequence.</title>
        <authorList>
            <person name="Kanamasa S."/>
            <person name="Takahashi H."/>
        </authorList>
    </citation>
    <scope>NUCLEOTIDE SEQUENCE [LARGE SCALE GENOMIC DNA]</scope>
    <source>
        <strain evidence="10 11">IFO 6365</strain>
    </source>
</reference>
<evidence type="ECO:0000313" key="11">
    <source>
        <dbReference type="Proteomes" id="UP000452235"/>
    </source>
</evidence>
<evidence type="ECO:0000256" key="4">
    <source>
        <dbReference type="ARBA" id="ARBA00022679"/>
    </source>
</evidence>
<keyword evidence="4 10" id="KW-0808">Transferase</keyword>
<dbReference type="InterPro" id="IPR041698">
    <property type="entry name" value="Methyltransf_25"/>
</dbReference>
<evidence type="ECO:0000256" key="3">
    <source>
        <dbReference type="ARBA" id="ARBA00022603"/>
    </source>
</evidence>
<organism evidence="10 11">
    <name type="scientific">Aspergillus terreus</name>
    <dbReference type="NCBI Taxonomy" id="33178"/>
    <lineage>
        <taxon>Eukaryota</taxon>
        <taxon>Fungi</taxon>
        <taxon>Dikarya</taxon>
        <taxon>Ascomycota</taxon>
        <taxon>Pezizomycotina</taxon>
        <taxon>Eurotiomycetes</taxon>
        <taxon>Eurotiomycetidae</taxon>
        <taxon>Eurotiales</taxon>
        <taxon>Aspergillaceae</taxon>
        <taxon>Aspergillus</taxon>
        <taxon>Aspergillus subgen. Circumdati</taxon>
    </lineage>
</organism>
<dbReference type="AlphaFoldDB" id="A0A5M3ZD15"/>
<evidence type="ECO:0000256" key="1">
    <source>
        <dbReference type="ARBA" id="ARBA00004969"/>
    </source>
</evidence>
<keyword evidence="11" id="KW-1185">Reference proteome</keyword>
<name>A0A5M3ZD15_ASPTE</name>
<evidence type="ECO:0000256" key="2">
    <source>
        <dbReference type="ARBA" id="ARBA00005189"/>
    </source>
</evidence>
<dbReference type="SUPFAM" id="SSF53335">
    <property type="entry name" value="S-adenosyl-L-methionine-dependent methyltransferases"/>
    <property type="match status" value="1"/>
</dbReference>
<evidence type="ECO:0000256" key="6">
    <source>
        <dbReference type="ARBA" id="ARBA00047619"/>
    </source>
</evidence>
<comment type="catalytic activity">
    <reaction evidence="6">
        <text>N,N-dimethylethanolamine phosphate + S-adenosyl-L-methionine = phosphocholine + S-adenosyl-L-homocysteine + H(+)</text>
        <dbReference type="Rhea" id="RHEA:25325"/>
        <dbReference type="ChEBI" id="CHEBI:15378"/>
        <dbReference type="ChEBI" id="CHEBI:57856"/>
        <dbReference type="ChEBI" id="CHEBI:58641"/>
        <dbReference type="ChEBI" id="CHEBI:59789"/>
        <dbReference type="ChEBI" id="CHEBI:295975"/>
        <dbReference type="EC" id="2.1.1.103"/>
    </reaction>
    <physiologicalReaction direction="left-to-right" evidence="6">
        <dbReference type="Rhea" id="RHEA:25326"/>
    </physiologicalReaction>
</comment>
<sequence>MTARVEALFSSLGARYEAAFGKDKDLQDFIELVARVLPPESRTLDVGCGTGKPVSFLLASAGHEVYGIDISEEMVTIAASQVPGIFHVADMKTYQPPDLFDAVFAIRSLFQLPPCEVCSMITRFSQWIKVGGYVILGVTPSTSLSPQKVTYDPTWDCVWMIDKPWMGSYVDDLFLSEQRWCQLLQESGFVLETEPVSYLFSPSGQEHAPEAHYLILAKKVELEPLLGPYPLPRRLRPLKYEQPKDLFSHRLVSNDLDELFERLNSADVLCIGSPENYGRFASPQYQFLDAQIERSSFTPRTFRTVLAMWQMDYVLNMDRTIQRMVHAAGRMDSRIVIIQGGPYNEVLQLLGSVTRSYPVGHQGYLLQSAIRCLTNYGYGNIKLHRIEARYDFQEEDLLDRCSAAAELLAGIWHQQHPQCERIKEALRERLQLHFRVNAHSIAHGMVAIVAGLSVL</sequence>
<dbReference type="Proteomes" id="UP000452235">
    <property type="component" value="Unassembled WGS sequence"/>
</dbReference>
<dbReference type="SUPFAM" id="SSF52218">
    <property type="entry name" value="Flavoproteins"/>
    <property type="match status" value="1"/>
</dbReference>
<proteinExistence type="predicted"/>
<keyword evidence="3 10" id="KW-0489">Methyltransferase</keyword>
<feature type="domain" description="Methyltransferase" evidence="9">
    <location>
        <begin position="44"/>
        <end position="132"/>
    </location>
</feature>
<evidence type="ECO:0000256" key="5">
    <source>
        <dbReference type="ARBA" id="ARBA00035674"/>
    </source>
</evidence>
<evidence type="ECO:0000256" key="8">
    <source>
        <dbReference type="ARBA" id="ARBA00047841"/>
    </source>
</evidence>
<dbReference type="InterPro" id="IPR029063">
    <property type="entry name" value="SAM-dependent_MTases_sf"/>
</dbReference>
<dbReference type="CDD" id="cd02440">
    <property type="entry name" value="AdoMet_MTases"/>
    <property type="match status" value="1"/>
</dbReference>
<comment type="caution">
    <text evidence="10">The sequence shown here is derived from an EMBL/GenBank/DDBJ whole genome shotgun (WGS) entry which is preliminary data.</text>
</comment>
<dbReference type="Gene3D" id="3.40.50.150">
    <property type="entry name" value="Vaccinia Virus protein VP39"/>
    <property type="match status" value="1"/>
</dbReference>
<dbReference type="EC" id="2.1.1.103" evidence="5"/>
<accession>A0A5M3ZD15</accession>
<evidence type="ECO:0000313" key="10">
    <source>
        <dbReference type="EMBL" id="GFF21499.1"/>
    </source>
</evidence>
<dbReference type="PANTHER" id="PTHR44307">
    <property type="entry name" value="PHOSPHOETHANOLAMINE METHYLTRANSFERASE"/>
    <property type="match status" value="1"/>
</dbReference>
<evidence type="ECO:0000256" key="7">
    <source>
        <dbReference type="ARBA" id="ARBA00047622"/>
    </source>
</evidence>
<evidence type="ECO:0000259" key="9">
    <source>
        <dbReference type="Pfam" id="PF13649"/>
    </source>
</evidence>
<comment type="pathway">
    <text evidence="2">Lipid metabolism.</text>
</comment>
<comment type="catalytic activity">
    <reaction evidence="8">
        <text>N-methylethanolamine phosphate + S-adenosyl-L-methionine = N,N-dimethylethanolamine phosphate + S-adenosyl-L-homocysteine + H(+)</text>
        <dbReference type="Rhea" id="RHEA:25321"/>
        <dbReference type="ChEBI" id="CHEBI:15378"/>
        <dbReference type="ChEBI" id="CHEBI:57781"/>
        <dbReference type="ChEBI" id="CHEBI:57856"/>
        <dbReference type="ChEBI" id="CHEBI:58641"/>
        <dbReference type="ChEBI" id="CHEBI:59789"/>
        <dbReference type="EC" id="2.1.1.103"/>
    </reaction>
    <physiologicalReaction direction="left-to-right" evidence="8">
        <dbReference type="Rhea" id="RHEA:25322"/>
    </physiologicalReaction>
</comment>
<dbReference type="OrthoDB" id="540004at2759"/>
<comment type="catalytic activity">
    <reaction evidence="7">
        <text>phosphoethanolamine + S-adenosyl-L-methionine = N-methylethanolamine phosphate + S-adenosyl-L-homocysteine + H(+)</text>
        <dbReference type="Rhea" id="RHEA:20365"/>
        <dbReference type="ChEBI" id="CHEBI:15378"/>
        <dbReference type="ChEBI" id="CHEBI:57781"/>
        <dbReference type="ChEBI" id="CHEBI:57856"/>
        <dbReference type="ChEBI" id="CHEBI:58190"/>
        <dbReference type="ChEBI" id="CHEBI:59789"/>
        <dbReference type="EC" id="2.1.1.103"/>
    </reaction>
    <physiologicalReaction direction="left-to-right" evidence="7">
        <dbReference type="Rhea" id="RHEA:20366"/>
    </physiologicalReaction>
</comment>
<dbReference type="InterPro" id="IPR029039">
    <property type="entry name" value="Flavoprotein-like_sf"/>
</dbReference>
<dbReference type="GO" id="GO:0000234">
    <property type="term" value="F:phosphoethanolamine N-methyltransferase activity"/>
    <property type="evidence" value="ECO:0007669"/>
    <property type="project" value="UniProtKB-EC"/>
</dbReference>
<dbReference type="PANTHER" id="PTHR44307:SF2">
    <property type="entry name" value="PHOSPHOETHANOLAMINE METHYLTRANSFERASE ISOFORM X1"/>
    <property type="match status" value="1"/>
</dbReference>
<dbReference type="EMBL" id="BLJY01000015">
    <property type="protein sequence ID" value="GFF21499.1"/>
    <property type="molecule type" value="Genomic_DNA"/>
</dbReference>